<evidence type="ECO:0000256" key="1">
    <source>
        <dbReference type="ARBA" id="ARBA00022679"/>
    </source>
</evidence>
<dbReference type="Pfam" id="PF05014">
    <property type="entry name" value="Nuc_deoxyrib_tr"/>
    <property type="match status" value="1"/>
</dbReference>
<sequence>MDVTVVGGVYDEVCVDPAAHRLMGSGLRAARLLHALGADASLATCVDEATAPELGAVAAAFEVPVSTTPRTAPVRYLYETPVHPAIRPGSTGGGPIAADGDVVVGFGMIETEWTARGDRVVIDPQHSEVADLLGRVSAPHRALVLNEHEARRFAGHGDLRSAARHFLELGIEAVAIKRGARGGLVATASGLSAFGAVPTRRVDPIGSGDAFTAGFAHAWAVEAAEPLEAARFASRVAAAHSLEGAAGFNADVLANVGEPTAYPQDSMPSVYLAGPFFNVAQRMLIRVARRALLHLGVEVFSPLHEIGHGGDEVAELDIAGLERCTSVLAILDGADSGTVFETGWATRANIPVVALAENADDHAWTMLRGTEALVLPDLSSAIYNAAWAALGRDAEK</sequence>
<dbReference type="InterPro" id="IPR002173">
    <property type="entry name" value="Carboh/pur_kinase_PfkB_CS"/>
</dbReference>
<dbReference type="Pfam" id="PF00294">
    <property type="entry name" value="PfkB"/>
    <property type="match status" value="1"/>
</dbReference>
<organism evidence="4 5">
    <name type="scientific">Actinotalea fermentans</name>
    <dbReference type="NCBI Taxonomy" id="43671"/>
    <lineage>
        <taxon>Bacteria</taxon>
        <taxon>Bacillati</taxon>
        <taxon>Actinomycetota</taxon>
        <taxon>Actinomycetes</taxon>
        <taxon>Micrococcales</taxon>
        <taxon>Cellulomonadaceae</taxon>
        <taxon>Actinotalea</taxon>
    </lineage>
</organism>
<comment type="caution">
    <text evidence="4">The sequence shown here is derived from an EMBL/GenBank/DDBJ whole genome shotgun (WGS) entry which is preliminary data.</text>
</comment>
<evidence type="ECO:0000313" key="4">
    <source>
        <dbReference type="EMBL" id="GEN79894.1"/>
    </source>
</evidence>
<feature type="domain" description="Carbohydrate kinase PfkB" evidence="3">
    <location>
        <begin position="117"/>
        <end position="240"/>
    </location>
</feature>
<dbReference type="InterPro" id="IPR011611">
    <property type="entry name" value="PfkB_dom"/>
</dbReference>
<evidence type="ECO:0000313" key="5">
    <source>
        <dbReference type="Proteomes" id="UP000321484"/>
    </source>
</evidence>
<dbReference type="Gene3D" id="3.40.1190.20">
    <property type="match status" value="1"/>
</dbReference>
<dbReference type="Gene3D" id="3.40.50.450">
    <property type="match status" value="1"/>
</dbReference>
<name>A0A511YXG6_9CELL</name>
<dbReference type="PANTHER" id="PTHR10584">
    <property type="entry name" value="SUGAR KINASE"/>
    <property type="match status" value="1"/>
</dbReference>
<keyword evidence="5" id="KW-1185">Reference proteome</keyword>
<dbReference type="InterPro" id="IPR029056">
    <property type="entry name" value="Ribokinase-like"/>
</dbReference>
<evidence type="ECO:0000256" key="2">
    <source>
        <dbReference type="ARBA" id="ARBA00022777"/>
    </source>
</evidence>
<dbReference type="RefSeq" id="WP_034243652.1">
    <property type="nucleotide sequence ID" value="NZ_BJYK01000004.1"/>
</dbReference>
<evidence type="ECO:0000259" key="3">
    <source>
        <dbReference type="Pfam" id="PF00294"/>
    </source>
</evidence>
<reference evidence="4 5" key="1">
    <citation type="submission" date="2019-07" db="EMBL/GenBank/DDBJ databases">
        <title>Whole genome shotgun sequence of Actinotalea fermentans NBRC 105374.</title>
        <authorList>
            <person name="Hosoyama A."/>
            <person name="Uohara A."/>
            <person name="Ohji S."/>
            <person name="Ichikawa N."/>
        </authorList>
    </citation>
    <scope>NUCLEOTIDE SEQUENCE [LARGE SCALE GENOMIC DNA]</scope>
    <source>
        <strain evidence="4 5">NBRC 105374</strain>
    </source>
</reference>
<dbReference type="GO" id="GO:0016301">
    <property type="term" value="F:kinase activity"/>
    <property type="evidence" value="ECO:0007669"/>
    <property type="project" value="UniProtKB-KW"/>
</dbReference>
<dbReference type="AlphaFoldDB" id="A0A511YXG6"/>
<dbReference type="PROSITE" id="PS00584">
    <property type="entry name" value="PFKB_KINASES_2"/>
    <property type="match status" value="1"/>
</dbReference>
<protein>
    <recommendedName>
        <fullName evidence="3">Carbohydrate kinase PfkB domain-containing protein</fullName>
    </recommendedName>
</protein>
<proteinExistence type="predicted"/>
<dbReference type="SUPFAM" id="SSF52309">
    <property type="entry name" value="N-(deoxy)ribosyltransferase-like"/>
    <property type="match status" value="1"/>
</dbReference>
<dbReference type="SUPFAM" id="SSF53613">
    <property type="entry name" value="Ribokinase-like"/>
    <property type="match status" value="1"/>
</dbReference>
<dbReference type="PANTHER" id="PTHR10584:SF166">
    <property type="entry name" value="RIBOKINASE"/>
    <property type="match status" value="1"/>
</dbReference>
<dbReference type="InterPro" id="IPR007710">
    <property type="entry name" value="Nucleoside_deoxyribTrfase"/>
</dbReference>
<dbReference type="OrthoDB" id="9808601at2"/>
<keyword evidence="1" id="KW-0808">Transferase</keyword>
<keyword evidence="2" id="KW-0418">Kinase</keyword>
<gene>
    <name evidence="4" type="ORF">AFE02nite_16280</name>
</gene>
<dbReference type="EMBL" id="BJYK01000004">
    <property type="protein sequence ID" value="GEN79894.1"/>
    <property type="molecule type" value="Genomic_DNA"/>
</dbReference>
<accession>A0A511YXG6</accession>
<dbReference type="Proteomes" id="UP000321484">
    <property type="component" value="Unassembled WGS sequence"/>
</dbReference>